<dbReference type="InterPro" id="IPR041635">
    <property type="entry name" value="Type_ISP_LLaBIII_C"/>
</dbReference>
<evidence type="ECO:0000256" key="4">
    <source>
        <dbReference type="ARBA" id="ARBA00022679"/>
    </source>
</evidence>
<evidence type="ECO:0000256" key="1">
    <source>
        <dbReference type="ARBA" id="ARBA00006594"/>
    </source>
</evidence>
<feature type="domain" description="DNA methylase adenine-specific" evidence="7">
    <location>
        <begin position="327"/>
        <end position="405"/>
    </location>
</feature>
<proteinExistence type="inferred from homology"/>
<dbReference type="GO" id="GO:0008170">
    <property type="term" value="F:N-methyltransferase activity"/>
    <property type="evidence" value="ECO:0007669"/>
    <property type="project" value="InterPro"/>
</dbReference>
<dbReference type="AlphaFoldDB" id="A0A518RE42"/>
<dbReference type="EC" id="2.1.1.72" evidence="2"/>
<evidence type="ECO:0000256" key="2">
    <source>
        <dbReference type="ARBA" id="ARBA00011900"/>
    </source>
</evidence>
<protein>
    <recommendedName>
        <fullName evidence="2">site-specific DNA-methyltransferase (adenine-specific)</fullName>
        <ecNumber evidence="2">2.1.1.72</ecNumber>
    </recommendedName>
</protein>
<evidence type="ECO:0000259" key="7">
    <source>
        <dbReference type="Pfam" id="PF02384"/>
    </source>
</evidence>
<name>A0A518RE42_9SPHN</name>
<feature type="domain" description="Type ISP restriction-modification enzyme LLaBIII C-terminal specificity" evidence="8">
    <location>
        <begin position="714"/>
        <end position="1013"/>
    </location>
</feature>
<reference evidence="9 10" key="1">
    <citation type="submission" date="2019-07" db="EMBL/GenBank/DDBJ databases">
        <title>Sphingomonas alkalisoli sp. nov., isolated from rhizosphere soil of Suaedae salsa.</title>
        <authorList>
            <person name="Zhang H."/>
            <person name="Xu L."/>
            <person name="Zhang J.-X."/>
            <person name="Sun J.-Q."/>
        </authorList>
    </citation>
    <scope>NUCLEOTIDE SEQUENCE [LARGE SCALE GENOMIC DNA]</scope>
    <source>
        <strain evidence="9 10">XS-10</strain>
    </source>
</reference>
<dbReference type="InterPro" id="IPR050953">
    <property type="entry name" value="N4_N6_ade-DNA_methylase"/>
</dbReference>
<dbReference type="REBASE" id="356182">
    <property type="entry name" value="SspXS10ORF6490P"/>
</dbReference>
<comment type="similarity">
    <text evidence="1">Belongs to the N(4)/N(6)-methyltransferase family.</text>
</comment>
<evidence type="ECO:0000256" key="6">
    <source>
        <dbReference type="ARBA" id="ARBA00047942"/>
    </source>
</evidence>
<dbReference type="EMBL" id="CP042239">
    <property type="protein sequence ID" value="QDX25703.1"/>
    <property type="molecule type" value="Genomic_DNA"/>
</dbReference>
<comment type="catalytic activity">
    <reaction evidence="6">
        <text>a 2'-deoxyadenosine in DNA + S-adenosyl-L-methionine = an N(6)-methyl-2'-deoxyadenosine in DNA + S-adenosyl-L-homocysteine + H(+)</text>
        <dbReference type="Rhea" id="RHEA:15197"/>
        <dbReference type="Rhea" id="RHEA-COMP:12418"/>
        <dbReference type="Rhea" id="RHEA-COMP:12419"/>
        <dbReference type="ChEBI" id="CHEBI:15378"/>
        <dbReference type="ChEBI" id="CHEBI:57856"/>
        <dbReference type="ChEBI" id="CHEBI:59789"/>
        <dbReference type="ChEBI" id="CHEBI:90615"/>
        <dbReference type="ChEBI" id="CHEBI:90616"/>
        <dbReference type="EC" id="2.1.1.72"/>
    </reaction>
</comment>
<evidence type="ECO:0000256" key="5">
    <source>
        <dbReference type="ARBA" id="ARBA00022747"/>
    </source>
</evidence>
<dbReference type="GO" id="GO:0003677">
    <property type="term" value="F:DNA binding"/>
    <property type="evidence" value="ECO:0007669"/>
    <property type="project" value="InterPro"/>
</dbReference>
<dbReference type="InterPro" id="IPR003356">
    <property type="entry name" value="DNA_methylase_A-5"/>
</dbReference>
<evidence type="ECO:0000313" key="10">
    <source>
        <dbReference type="Proteomes" id="UP000318055"/>
    </source>
</evidence>
<dbReference type="RefSeq" id="WP_145845867.1">
    <property type="nucleotide sequence ID" value="NZ_CP042239.1"/>
</dbReference>
<dbReference type="InterPro" id="IPR002052">
    <property type="entry name" value="DNA_methylase_N6_adenine_CS"/>
</dbReference>
<dbReference type="PANTHER" id="PTHR33841">
    <property type="entry name" value="DNA METHYLTRANSFERASE YEEA-RELATED"/>
    <property type="match status" value="1"/>
</dbReference>
<dbReference type="Gene3D" id="3.40.50.150">
    <property type="entry name" value="Vaccinia Virus protein VP39"/>
    <property type="match status" value="1"/>
</dbReference>
<dbReference type="KEGG" id="ssua:FPZ54_06490"/>
<gene>
    <name evidence="9" type="ORF">FPZ54_06490</name>
</gene>
<dbReference type="SUPFAM" id="SSF53335">
    <property type="entry name" value="S-adenosyl-L-methionine-dependent methyltransferases"/>
    <property type="match status" value="1"/>
</dbReference>
<evidence type="ECO:0000256" key="3">
    <source>
        <dbReference type="ARBA" id="ARBA00022603"/>
    </source>
</evidence>
<sequence length="1067" mass="117748">MPVTQALQAFAQRIRDVRRANAEVPETGLAPAFQALIETLLPLLPAAPALTVVPEFRNPGVGRPDIALVRPGAPARAFIELKAPDQPGDPTRWRGHNKAQFQRFGELPSWGISNFSEFRLFERDAEVGFAIVVPARALRPDTADAEANRLIANENPDAFLNLLTRVCAADAPAARDAEHLAQLLAHSARLVRGIVQDRLAELHAEQNDRAALMQVRKEFRDVLYAHPEAGGYSANDFDTLFSAAFAQTLAFGLLLVREGTDGPVDHRAWERMPEEHPLMRTALRVLSMEEVVQDVGIGFDVMLDTVNSFAAEILAIRPDGRDPILYFYEDFLETFDPAARERYGVYYTPIEVVRYMAGALDRALRENLNTQGLQDPNVTILDPATGTGTFLLGIAERVRNQVEAANGPVEARMALRDLARRMFGFELLVGPYAVAHYRLHHALRARREGDEGEPLELPRLGVYLTDTLAQPGAAAPAGPLGFVSDGIADERHAADEVKAREPILAIIGNPPYKRLEEGENETLVGRWMDDLWDDLKRPVRDAGQGNQLNTFPEFSVAFWRWAIWKLFEAENAPQRGVIAFITNRKFLTGWPYAGLRKMMREKFDRIEVIDLRGDVRAGPRGDVASDQGVFNIMVGTAITLAIADGSKAEGELAEVRYFDSWSDDLFSRRAKLVRLAVHSEAGTFEAAEGVENDLLESFRPLPFTDFNGVHLKQVFAYTRGGIQTKRDSFIYATSAHALTAQIRRFLAAPHGEARAMFHDSRDKKSAQARLIPFNETNIRSVSYRPLDHRVLYNHSAYGDFLRPELQQVWGHNNVCLYSLKSNTGAGPAVWCHGLLPDYHSIKGSNGGYAFPLYDRRSGPDATNLNPALIEGLSLAYGRPVTAPDVFDAILCLLSATSYTHRFAEDLEDTFPHVAFPADHEVFTRAVAIGCDIREIETFARLPEIPQGLCAIASEPTGAVASGVAAGYADGAITLCENGSGRITGIPEPVWRFAVSGYRVLPRWIEGREGVAADLAFVRELRDVAARIAALLHSFDAADLVLADTLADSLTREELGLDDAAPDQDEDA</sequence>
<keyword evidence="5" id="KW-0680">Restriction system</keyword>
<dbReference type="GO" id="GO:0032259">
    <property type="term" value="P:methylation"/>
    <property type="evidence" value="ECO:0007669"/>
    <property type="project" value="UniProtKB-KW"/>
</dbReference>
<keyword evidence="4" id="KW-0808">Transferase</keyword>
<dbReference type="PRINTS" id="PR00507">
    <property type="entry name" value="N12N6MTFRASE"/>
</dbReference>
<keyword evidence="3 9" id="KW-0489">Methyltransferase</keyword>
<dbReference type="PROSITE" id="PS00092">
    <property type="entry name" value="N6_MTASE"/>
    <property type="match status" value="1"/>
</dbReference>
<dbReference type="PANTHER" id="PTHR33841:SF1">
    <property type="entry name" value="DNA METHYLTRANSFERASE A"/>
    <property type="match status" value="1"/>
</dbReference>
<dbReference type="GO" id="GO:0009307">
    <property type="term" value="P:DNA restriction-modification system"/>
    <property type="evidence" value="ECO:0007669"/>
    <property type="project" value="UniProtKB-KW"/>
</dbReference>
<keyword evidence="10" id="KW-1185">Reference proteome</keyword>
<organism evidence="9 10">
    <name type="scientific">Sphingomonas suaedae</name>
    <dbReference type="NCBI Taxonomy" id="2599297"/>
    <lineage>
        <taxon>Bacteria</taxon>
        <taxon>Pseudomonadati</taxon>
        <taxon>Pseudomonadota</taxon>
        <taxon>Alphaproteobacteria</taxon>
        <taxon>Sphingomonadales</taxon>
        <taxon>Sphingomonadaceae</taxon>
        <taxon>Sphingomonas</taxon>
    </lineage>
</organism>
<dbReference type="OrthoDB" id="5194627at2"/>
<dbReference type="Pfam" id="PF18135">
    <property type="entry name" value="Type_ISP_C"/>
    <property type="match status" value="1"/>
</dbReference>
<evidence type="ECO:0000313" key="9">
    <source>
        <dbReference type="EMBL" id="QDX25703.1"/>
    </source>
</evidence>
<dbReference type="GO" id="GO:0009007">
    <property type="term" value="F:site-specific DNA-methyltransferase (adenine-specific) activity"/>
    <property type="evidence" value="ECO:0007669"/>
    <property type="project" value="UniProtKB-EC"/>
</dbReference>
<dbReference type="InterPro" id="IPR029063">
    <property type="entry name" value="SAM-dependent_MTases_sf"/>
</dbReference>
<dbReference type="Pfam" id="PF02384">
    <property type="entry name" value="N6_Mtase"/>
    <property type="match status" value="1"/>
</dbReference>
<evidence type="ECO:0000259" key="8">
    <source>
        <dbReference type="Pfam" id="PF18135"/>
    </source>
</evidence>
<dbReference type="Proteomes" id="UP000318055">
    <property type="component" value="Chromosome"/>
</dbReference>
<accession>A0A518RE42</accession>